<gene>
    <name evidence="2" type="ORF">QWT87_09945</name>
</gene>
<feature type="domain" description="Helix-turn-helix" evidence="1">
    <location>
        <begin position="76"/>
        <end position="122"/>
    </location>
</feature>
<comment type="caution">
    <text evidence="2">The sequence shown here is derived from an EMBL/GenBank/DDBJ whole genome shotgun (WGS) entry which is preliminary data.</text>
</comment>
<dbReference type="EMBL" id="JAULSJ010000012">
    <property type="protein sequence ID" value="MDO3425211.1"/>
    <property type="molecule type" value="Genomic_DNA"/>
</dbReference>
<sequence length="199" mass="23532">MALKIFFLTFSFSICMIKRIKRECLHCSQEFIPKTVTSFYCREQCIKNAYQKRKRQEKLELKRQELIDQIPLDKILLTVPEAVLLFDIAKRTLYRLIKQNVIPSINEGTRLIKVNREVLQEMFPPASKEKIEKKNSNPNLYDLSEENCYTIGEISKKFQLHDTSVYKHIRKYSIPTRQIGNYVYAPKSEIDKLYNGTID</sequence>
<dbReference type="GeneID" id="93020657"/>
<evidence type="ECO:0000313" key="2">
    <source>
        <dbReference type="EMBL" id="MDO3425211.1"/>
    </source>
</evidence>
<evidence type="ECO:0000259" key="1">
    <source>
        <dbReference type="Pfam" id="PF12728"/>
    </source>
</evidence>
<reference evidence="2" key="1">
    <citation type="submission" date="2023-07" db="EMBL/GenBank/DDBJ databases">
        <title>AMR profile of multidrug- resistance Chryseobacterium gambrini related strain.</title>
        <authorList>
            <person name="Kirdat K."/>
            <person name="Bhatt A."/>
            <person name="Kuyare S."/>
            <person name="Yadav A."/>
        </authorList>
    </citation>
    <scope>NUCLEOTIDE SEQUENCE</scope>
    <source>
        <strain evidence="2">APV-1</strain>
    </source>
</reference>
<dbReference type="RefSeq" id="WP_228370502.1">
    <property type="nucleotide sequence ID" value="NZ_JAULSJ010000012.1"/>
</dbReference>
<keyword evidence="3" id="KW-1185">Reference proteome</keyword>
<evidence type="ECO:0000313" key="3">
    <source>
        <dbReference type="Proteomes" id="UP001168128"/>
    </source>
</evidence>
<dbReference type="Proteomes" id="UP001168128">
    <property type="component" value="Unassembled WGS sequence"/>
</dbReference>
<name>A0ABT8U463_9FLAO</name>
<dbReference type="Pfam" id="PF12728">
    <property type="entry name" value="HTH_17"/>
    <property type="match status" value="1"/>
</dbReference>
<accession>A0ABT8U463</accession>
<organism evidence="2 3">
    <name type="scientific">Chryseobacterium urinae</name>
    <dbReference type="NCBI Taxonomy" id="3058400"/>
    <lineage>
        <taxon>Bacteria</taxon>
        <taxon>Pseudomonadati</taxon>
        <taxon>Bacteroidota</taxon>
        <taxon>Flavobacteriia</taxon>
        <taxon>Flavobacteriales</taxon>
        <taxon>Weeksellaceae</taxon>
        <taxon>Chryseobacterium group</taxon>
        <taxon>Chryseobacterium</taxon>
    </lineage>
</organism>
<proteinExistence type="predicted"/>
<protein>
    <submittedName>
        <fullName evidence="2">Helix-turn-helix domain-containing protein</fullName>
    </submittedName>
</protein>
<dbReference type="InterPro" id="IPR041657">
    <property type="entry name" value="HTH_17"/>
</dbReference>